<feature type="domain" description="SprT-like" evidence="3">
    <location>
        <begin position="87"/>
        <end position="254"/>
    </location>
</feature>
<organism evidence="4 5">
    <name type="scientific">Cardiosporidium cionae</name>
    <dbReference type="NCBI Taxonomy" id="476202"/>
    <lineage>
        <taxon>Eukaryota</taxon>
        <taxon>Sar</taxon>
        <taxon>Alveolata</taxon>
        <taxon>Apicomplexa</taxon>
        <taxon>Aconoidasida</taxon>
        <taxon>Nephromycida</taxon>
        <taxon>Cardiosporidium</taxon>
    </lineage>
</organism>
<dbReference type="InterPro" id="IPR055220">
    <property type="entry name" value="SPRTN_ZBD"/>
</dbReference>
<comment type="subcellular location">
    <subcellularLocation>
        <location evidence="1">Nucleus</location>
    </subcellularLocation>
</comment>
<dbReference type="InterPro" id="IPR006640">
    <property type="entry name" value="SprT-like_domain"/>
</dbReference>
<evidence type="ECO:0000256" key="2">
    <source>
        <dbReference type="ARBA" id="ARBA00023242"/>
    </source>
</evidence>
<evidence type="ECO:0000313" key="4">
    <source>
        <dbReference type="EMBL" id="KAF8821157.1"/>
    </source>
</evidence>
<sequence length="364" mass="41808">MNLALQHDSYGFRTTIFEKLVSGVTNLKTSRNDLTEFLHLFSLDTCDTLFAYSSDVSILDDMIKSQLDASANTPPPIIPDNGEFDFPDIHRLFTEYNCKYFWDDLNSVSVRWSSKMTLCAGLCLYVHGACSIRLSEPLLKYRSIQELKETLLHEMIHAFLFVTQNKRDHSAHGPEFRKHMNRINSLTGMNITVFHNFGDEVDYYRKHIWRCDGPCRYRSPYFGFVKRAMNRPPGKYDFWWNQHQLDCGGSYAKISEPVQPIKLKKGKACNKCPNLDMFLVRKRVKGGKASGSQLKHLEDSTLIPVEETEQTLSARIKPQPKDSDIVIDLGESDEEIQVVENVLRSSSISVTRKLDFDGVLFEID</sequence>
<dbReference type="Pfam" id="PF10263">
    <property type="entry name" value="SprT-like"/>
    <property type="match status" value="1"/>
</dbReference>
<evidence type="ECO:0000259" key="3">
    <source>
        <dbReference type="SMART" id="SM00731"/>
    </source>
</evidence>
<evidence type="ECO:0000313" key="5">
    <source>
        <dbReference type="Proteomes" id="UP000823046"/>
    </source>
</evidence>
<proteinExistence type="predicted"/>
<comment type="caution">
    <text evidence="4">The sequence shown here is derived from an EMBL/GenBank/DDBJ whole genome shotgun (WGS) entry which is preliminary data.</text>
</comment>
<keyword evidence="2" id="KW-0539">Nucleus</keyword>
<accession>A0ABQ7JAY0</accession>
<dbReference type="EMBL" id="JADAQX010000225">
    <property type="protein sequence ID" value="KAF8821157.1"/>
    <property type="molecule type" value="Genomic_DNA"/>
</dbReference>
<reference evidence="4 5" key="1">
    <citation type="journal article" date="2020" name="bioRxiv">
        <title>Metabolic contributions of an alphaproteobacterial endosymbiont in the apicomplexan Cardiosporidium cionae.</title>
        <authorList>
            <person name="Hunter E.S."/>
            <person name="Paight C.J."/>
            <person name="Lane C.E."/>
        </authorList>
    </citation>
    <scope>NUCLEOTIDE SEQUENCE [LARGE SCALE GENOMIC DNA]</scope>
    <source>
        <strain evidence="4">ESH_2018</strain>
    </source>
</reference>
<gene>
    <name evidence="4" type="ORF">IE077_002408</name>
</gene>
<dbReference type="SMART" id="SM00731">
    <property type="entry name" value="SprT"/>
    <property type="match status" value="1"/>
</dbReference>
<keyword evidence="5" id="KW-1185">Reference proteome</keyword>
<dbReference type="Pfam" id="PF22934">
    <property type="entry name" value="SPRTN_ZBD"/>
    <property type="match status" value="1"/>
</dbReference>
<dbReference type="PANTHER" id="PTHR21220">
    <property type="entry name" value="DNA-DEPENDENT METALLOPROTEASE SPRTN"/>
    <property type="match status" value="1"/>
</dbReference>
<dbReference type="InterPro" id="IPR044245">
    <property type="entry name" value="Spartan"/>
</dbReference>
<dbReference type="Proteomes" id="UP000823046">
    <property type="component" value="Unassembled WGS sequence"/>
</dbReference>
<evidence type="ECO:0000256" key="1">
    <source>
        <dbReference type="ARBA" id="ARBA00004123"/>
    </source>
</evidence>
<protein>
    <submittedName>
        <fullName evidence="4">SprT domain-containing protein</fullName>
    </submittedName>
</protein>
<dbReference type="PANTHER" id="PTHR21220:SF0">
    <property type="entry name" value="DNA-DEPENDENT METALLOPROTEASE SPRTN"/>
    <property type="match status" value="1"/>
</dbReference>
<name>A0ABQ7JAY0_9APIC</name>